<evidence type="ECO:0000256" key="8">
    <source>
        <dbReference type="ARBA" id="ARBA00022723"/>
    </source>
</evidence>
<dbReference type="Proteomes" id="UP000663088">
    <property type="component" value="Chromosome"/>
</dbReference>
<feature type="binding site" evidence="17">
    <location>
        <position position="107"/>
    </location>
    <ligand>
        <name>[4Fe-4S] cluster</name>
        <dbReference type="ChEBI" id="CHEBI:49883"/>
    </ligand>
</feature>
<dbReference type="RefSeq" id="WP_206846488.1">
    <property type="nucleotide sequence ID" value="NZ_CP065956.1"/>
</dbReference>
<evidence type="ECO:0000256" key="7">
    <source>
        <dbReference type="ARBA" id="ARBA00022694"/>
    </source>
</evidence>
<feature type="binding site" evidence="17">
    <location>
        <position position="25"/>
    </location>
    <ligand>
        <name>[4Fe-4S] cluster</name>
        <dbReference type="ChEBI" id="CHEBI:49883"/>
    </ligand>
</feature>
<keyword evidence="10 17" id="KW-0560">Oxidoreductase</keyword>
<comment type="pathway">
    <text evidence="2 17">tRNA modification; tRNA-queuosine biosynthesis.</text>
</comment>
<keyword evidence="6 17" id="KW-0004">4Fe-4S</keyword>
<evidence type="ECO:0000256" key="17">
    <source>
        <dbReference type="HAMAP-Rule" id="MF_02089"/>
    </source>
</evidence>
<protein>
    <recommendedName>
        <fullName evidence="5 17">Epoxyqueuosine reductase QueH</fullName>
        <ecNumber evidence="4 17">1.17.99.6</ecNumber>
    </recommendedName>
    <alternativeName>
        <fullName evidence="15 17">Queuosine biosynthesis protein QueH</fullName>
    </alternativeName>
</protein>
<evidence type="ECO:0000256" key="16">
    <source>
        <dbReference type="ARBA" id="ARBA00047415"/>
    </source>
</evidence>
<feature type="disulfide bond" description="Redox-active" evidence="17">
    <location>
        <begin position="186"/>
        <end position="188"/>
    </location>
</feature>
<evidence type="ECO:0000256" key="11">
    <source>
        <dbReference type="ARBA" id="ARBA00023004"/>
    </source>
</evidence>
<feature type="compositionally biased region" description="Basic and acidic residues" evidence="18">
    <location>
        <begin position="230"/>
        <end position="242"/>
    </location>
</feature>
<accession>A0ABX7PUF7</accession>
<dbReference type="EC" id="1.17.99.6" evidence="4 17"/>
<keyword evidence="7 17" id="KW-0819">tRNA processing</keyword>
<evidence type="ECO:0000313" key="20">
    <source>
        <dbReference type="Proteomes" id="UP000663088"/>
    </source>
</evidence>
<dbReference type="InterPro" id="IPR003828">
    <property type="entry name" value="QueH"/>
</dbReference>
<evidence type="ECO:0000256" key="18">
    <source>
        <dbReference type="SAM" id="MobiDB-lite"/>
    </source>
</evidence>
<keyword evidence="12 17" id="KW-0411">Iron-sulfur</keyword>
<sequence length="242" mass="28100">MTELAFKREKLIPPGGVDKVLLHSCCAPCSAEIMEAIISSGIKLTLFFYNPNIHPRIEYEIRKKENIRFAEKKGIEFIDGDYDTDNWFQRVKGLEWEPERGQRCTVCFDMRMERTALFAYENGFKVFCTSLGISRWKDFDQVTAAGIRAASRYGLTYWTYNWRKKGGSERMILISKAENFYQQLYCGCIYSLRDTNKWRVSRGKPKISFGSTFYSFEGSERPSSPNEGSPLDKKSFDNHEIL</sequence>
<dbReference type="Pfam" id="PF02677">
    <property type="entry name" value="QueH"/>
    <property type="match status" value="1"/>
</dbReference>
<evidence type="ECO:0000256" key="13">
    <source>
        <dbReference type="ARBA" id="ARBA00023157"/>
    </source>
</evidence>
<dbReference type="PANTHER" id="PTHR36701:SF1">
    <property type="entry name" value="EPOXYQUEUOSINE REDUCTASE QUEH"/>
    <property type="match status" value="1"/>
</dbReference>
<comment type="similarity">
    <text evidence="3 17">Belongs to the QueH family.</text>
</comment>
<feature type="region of interest" description="Disordered" evidence="18">
    <location>
        <begin position="218"/>
        <end position="242"/>
    </location>
</feature>
<keyword evidence="20" id="KW-1185">Reference proteome</keyword>
<keyword evidence="13 17" id="KW-1015">Disulfide bond</keyword>
<evidence type="ECO:0000256" key="1">
    <source>
        <dbReference type="ARBA" id="ARBA00002268"/>
    </source>
</evidence>
<evidence type="ECO:0000256" key="9">
    <source>
        <dbReference type="ARBA" id="ARBA00022785"/>
    </source>
</evidence>
<evidence type="ECO:0000256" key="15">
    <source>
        <dbReference type="ARBA" id="ARBA00031446"/>
    </source>
</evidence>
<comment type="function">
    <text evidence="1 17">Catalyzes the conversion of epoxyqueuosine (oQ) to queuosine (Q), which is a hypermodified base found in the wobble positions of tRNA(Asp), tRNA(Asn), tRNA(His) and tRNA(Tyr).</text>
</comment>
<evidence type="ECO:0000256" key="4">
    <source>
        <dbReference type="ARBA" id="ARBA00012622"/>
    </source>
</evidence>
<gene>
    <name evidence="17" type="primary">queH</name>
    <name evidence="19" type="ORF">EM20IM_09115</name>
</gene>
<dbReference type="EMBL" id="CP065956">
    <property type="protein sequence ID" value="QSR86625.1"/>
    <property type="molecule type" value="Genomic_DNA"/>
</dbReference>
<evidence type="ECO:0000256" key="3">
    <source>
        <dbReference type="ARBA" id="ARBA00008207"/>
    </source>
</evidence>
<keyword evidence="8 17" id="KW-0479">Metal-binding</keyword>
<evidence type="ECO:0000256" key="10">
    <source>
        <dbReference type="ARBA" id="ARBA00023002"/>
    </source>
</evidence>
<evidence type="ECO:0000256" key="5">
    <source>
        <dbReference type="ARBA" id="ARBA00016895"/>
    </source>
</evidence>
<reference evidence="19 20" key="1">
    <citation type="submission" date="2020-12" db="EMBL/GenBank/DDBJ databases">
        <authorList>
            <person name="Awala S.I."/>
            <person name="Gwak J.-H."/>
            <person name="Kim S.-J."/>
            <person name="Rhee S.-K."/>
        </authorList>
    </citation>
    <scope>NUCLEOTIDE SEQUENCE [LARGE SCALE GENOMIC DNA]</scope>
    <source>
        <strain evidence="19 20">IT5</strain>
    </source>
</reference>
<feature type="binding site" evidence="17">
    <location>
        <position position="26"/>
    </location>
    <ligand>
        <name>[4Fe-4S] cluster</name>
        <dbReference type="ChEBI" id="CHEBI:49883"/>
    </ligand>
</feature>
<evidence type="ECO:0000256" key="12">
    <source>
        <dbReference type="ARBA" id="ARBA00023014"/>
    </source>
</evidence>
<organism evidence="19 20">
    <name type="scientific">Candidatus Methylacidiphilum infernorum</name>
    <dbReference type="NCBI Taxonomy" id="511746"/>
    <lineage>
        <taxon>Bacteria</taxon>
        <taxon>Pseudomonadati</taxon>
        <taxon>Verrucomicrobiota</taxon>
        <taxon>Methylacidiphilae</taxon>
        <taxon>Methylacidiphilales</taxon>
        <taxon>Methylacidiphilaceae</taxon>
        <taxon>Methylacidiphilum (ex Ratnadevi et al. 2023)</taxon>
    </lineage>
</organism>
<evidence type="ECO:0000256" key="6">
    <source>
        <dbReference type="ARBA" id="ARBA00022485"/>
    </source>
</evidence>
<keyword evidence="14 17" id="KW-0676">Redox-active center</keyword>
<keyword evidence="11 17" id="KW-0408">Iron</keyword>
<evidence type="ECO:0000313" key="19">
    <source>
        <dbReference type="EMBL" id="QSR86625.1"/>
    </source>
</evidence>
<dbReference type="PANTHER" id="PTHR36701">
    <property type="entry name" value="EPOXYQUEUOSINE REDUCTASE QUEH"/>
    <property type="match status" value="1"/>
</dbReference>
<evidence type="ECO:0000256" key="14">
    <source>
        <dbReference type="ARBA" id="ARBA00023284"/>
    </source>
</evidence>
<feature type="binding site" evidence="17">
    <location>
        <position position="104"/>
    </location>
    <ligand>
        <name>[4Fe-4S] cluster</name>
        <dbReference type="ChEBI" id="CHEBI:49883"/>
    </ligand>
</feature>
<keyword evidence="9 17" id="KW-0671">Queuosine biosynthesis</keyword>
<comment type="catalytic activity">
    <reaction evidence="16 17">
        <text>epoxyqueuosine(34) in tRNA + AH2 = queuosine(34) in tRNA + A + H2O</text>
        <dbReference type="Rhea" id="RHEA:32159"/>
        <dbReference type="Rhea" id="RHEA-COMP:18571"/>
        <dbReference type="Rhea" id="RHEA-COMP:18582"/>
        <dbReference type="ChEBI" id="CHEBI:13193"/>
        <dbReference type="ChEBI" id="CHEBI:15377"/>
        <dbReference type="ChEBI" id="CHEBI:17499"/>
        <dbReference type="ChEBI" id="CHEBI:194431"/>
        <dbReference type="ChEBI" id="CHEBI:194443"/>
        <dbReference type="EC" id="1.17.99.6"/>
    </reaction>
</comment>
<dbReference type="HAMAP" id="MF_02089">
    <property type="entry name" value="QueH"/>
    <property type="match status" value="1"/>
</dbReference>
<proteinExistence type="inferred from homology"/>
<evidence type="ECO:0000256" key="2">
    <source>
        <dbReference type="ARBA" id="ARBA00004691"/>
    </source>
</evidence>
<name>A0ABX7PUF7_9BACT</name>